<evidence type="ECO:0000256" key="2">
    <source>
        <dbReference type="ARBA" id="ARBA00023015"/>
    </source>
</evidence>
<dbReference type="GO" id="GO:0003677">
    <property type="term" value="F:DNA binding"/>
    <property type="evidence" value="ECO:0007669"/>
    <property type="project" value="UniProtKB-KW"/>
</dbReference>
<keyword evidence="3 6" id="KW-0238">DNA-binding</keyword>
<protein>
    <submittedName>
        <fullName evidence="6">DNA-binding transcriptional LysR family regulator</fullName>
    </submittedName>
</protein>
<dbReference type="SUPFAM" id="SSF53850">
    <property type="entry name" value="Periplasmic binding protein-like II"/>
    <property type="match status" value="1"/>
</dbReference>
<dbReference type="InterPro" id="IPR036388">
    <property type="entry name" value="WH-like_DNA-bd_sf"/>
</dbReference>
<evidence type="ECO:0000259" key="5">
    <source>
        <dbReference type="PROSITE" id="PS50931"/>
    </source>
</evidence>
<name>A0A839ERE4_9HYPH</name>
<dbReference type="InterPro" id="IPR005119">
    <property type="entry name" value="LysR_subst-bd"/>
</dbReference>
<sequence length="286" mass="30854">MKPPLDLRLLVTFVHAVRSGSLSAAAVQVGRTQSAVTMQMQRLEEIVGQDLLYRGGSGVRLTGNGERFLEYAERILSIHDEAITAFSGGGLRGSIVFGCPEDYLVSTFPSLLQSFGRTHPDVEIKVVAASTDQLRKLLHSKQVDLALVSMSSWADSHDVVWTEALVWVGRQPTFELCNFGDTVPLALSASNTIDHKAACEAMVRVGQRYRISYASNSLAGLVAVTRSGLAVSVMTEQAVPSDLHVLGNPLPALPSLGISLAFTESDQSPATKAFAQHIRRVLRRAA</sequence>
<organism evidence="6 7">
    <name type="scientific">Phyllobacterium myrsinacearum</name>
    <dbReference type="NCBI Taxonomy" id="28101"/>
    <lineage>
        <taxon>Bacteria</taxon>
        <taxon>Pseudomonadati</taxon>
        <taxon>Pseudomonadota</taxon>
        <taxon>Alphaproteobacteria</taxon>
        <taxon>Hyphomicrobiales</taxon>
        <taxon>Phyllobacteriaceae</taxon>
        <taxon>Phyllobacterium</taxon>
    </lineage>
</organism>
<feature type="domain" description="HTH lysR-type" evidence="5">
    <location>
        <begin position="5"/>
        <end position="62"/>
    </location>
</feature>
<dbReference type="Pfam" id="PF03466">
    <property type="entry name" value="LysR_substrate"/>
    <property type="match status" value="1"/>
</dbReference>
<dbReference type="InterPro" id="IPR000847">
    <property type="entry name" value="LysR_HTH_N"/>
</dbReference>
<dbReference type="SUPFAM" id="SSF46785">
    <property type="entry name" value="Winged helix' DNA-binding domain"/>
    <property type="match status" value="1"/>
</dbReference>
<dbReference type="EMBL" id="JACGXN010000003">
    <property type="protein sequence ID" value="MBA8879007.1"/>
    <property type="molecule type" value="Genomic_DNA"/>
</dbReference>
<evidence type="ECO:0000313" key="7">
    <source>
        <dbReference type="Proteomes" id="UP000549052"/>
    </source>
</evidence>
<dbReference type="PANTHER" id="PTHR30579:SF7">
    <property type="entry name" value="HTH-TYPE TRANSCRIPTIONAL REGULATOR LRHA-RELATED"/>
    <property type="match status" value="1"/>
</dbReference>
<gene>
    <name evidence="6" type="ORF">FHW16_002725</name>
</gene>
<dbReference type="AlphaFoldDB" id="A0A839ERE4"/>
<proteinExistence type="inferred from homology"/>
<dbReference type="RefSeq" id="WP_182549683.1">
    <property type="nucleotide sequence ID" value="NZ_JACGXN010000003.1"/>
</dbReference>
<evidence type="ECO:0000256" key="3">
    <source>
        <dbReference type="ARBA" id="ARBA00023125"/>
    </source>
</evidence>
<reference evidence="6 7" key="1">
    <citation type="submission" date="2020-07" db="EMBL/GenBank/DDBJ databases">
        <title>Genomic Encyclopedia of Type Strains, Phase IV (KMG-V): Genome sequencing to study the core and pangenomes of soil and plant-associated prokaryotes.</title>
        <authorList>
            <person name="Whitman W."/>
        </authorList>
    </citation>
    <scope>NUCLEOTIDE SEQUENCE [LARGE SCALE GENOMIC DNA]</scope>
    <source>
        <strain evidence="6 7">AN3</strain>
    </source>
</reference>
<keyword evidence="4" id="KW-0804">Transcription</keyword>
<dbReference type="Pfam" id="PF00126">
    <property type="entry name" value="HTH_1"/>
    <property type="match status" value="1"/>
</dbReference>
<accession>A0A839ERE4</accession>
<keyword evidence="2" id="KW-0805">Transcription regulation</keyword>
<evidence type="ECO:0000313" key="6">
    <source>
        <dbReference type="EMBL" id="MBA8879007.1"/>
    </source>
</evidence>
<dbReference type="Proteomes" id="UP000549052">
    <property type="component" value="Unassembled WGS sequence"/>
</dbReference>
<comment type="similarity">
    <text evidence="1">Belongs to the LysR transcriptional regulatory family.</text>
</comment>
<dbReference type="InterPro" id="IPR036390">
    <property type="entry name" value="WH_DNA-bd_sf"/>
</dbReference>
<dbReference type="InterPro" id="IPR050176">
    <property type="entry name" value="LTTR"/>
</dbReference>
<evidence type="ECO:0000256" key="4">
    <source>
        <dbReference type="ARBA" id="ARBA00023163"/>
    </source>
</evidence>
<evidence type="ECO:0000256" key="1">
    <source>
        <dbReference type="ARBA" id="ARBA00009437"/>
    </source>
</evidence>
<dbReference type="PANTHER" id="PTHR30579">
    <property type="entry name" value="TRANSCRIPTIONAL REGULATOR"/>
    <property type="match status" value="1"/>
</dbReference>
<dbReference type="Gene3D" id="3.40.190.10">
    <property type="entry name" value="Periplasmic binding protein-like II"/>
    <property type="match status" value="2"/>
</dbReference>
<dbReference type="PROSITE" id="PS50931">
    <property type="entry name" value="HTH_LYSR"/>
    <property type="match status" value="1"/>
</dbReference>
<dbReference type="GO" id="GO:0003700">
    <property type="term" value="F:DNA-binding transcription factor activity"/>
    <property type="evidence" value="ECO:0007669"/>
    <property type="project" value="InterPro"/>
</dbReference>
<keyword evidence="7" id="KW-1185">Reference proteome</keyword>
<comment type="caution">
    <text evidence="6">The sequence shown here is derived from an EMBL/GenBank/DDBJ whole genome shotgun (WGS) entry which is preliminary data.</text>
</comment>
<dbReference type="Gene3D" id="1.10.10.10">
    <property type="entry name" value="Winged helix-like DNA-binding domain superfamily/Winged helix DNA-binding domain"/>
    <property type="match status" value="1"/>
</dbReference>